<keyword evidence="3" id="KW-0143">Chaperone</keyword>
<reference evidence="5" key="1">
    <citation type="submission" date="2020-04" db="EMBL/GenBank/DDBJ databases">
        <authorList>
            <person name="Neveu A P."/>
        </authorList>
    </citation>
    <scope>NUCLEOTIDE SEQUENCE</scope>
    <source>
        <tissue evidence="5">Whole embryo</tissue>
    </source>
</reference>
<dbReference type="Gene3D" id="1.10.287.370">
    <property type="match status" value="1"/>
</dbReference>
<protein>
    <submittedName>
        <fullName evidence="5">p53 and DNA damage-regulated protein 1-like</fullName>
    </submittedName>
</protein>
<dbReference type="AlphaFoldDB" id="A0A6F9DNJ8"/>
<organism evidence="5">
    <name type="scientific">Phallusia mammillata</name>
    <dbReference type="NCBI Taxonomy" id="59560"/>
    <lineage>
        <taxon>Eukaryota</taxon>
        <taxon>Metazoa</taxon>
        <taxon>Chordata</taxon>
        <taxon>Tunicata</taxon>
        <taxon>Ascidiacea</taxon>
        <taxon>Phlebobranchia</taxon>
        <taxon>Ascidiidae</taxon>
        <taxon>Phallusia</taxon>
    </lineage>
</organism>
<dbReference type="InterPro" id="IPR030482">
    <property type="entry name" value="PDRG1"/>
</dbReference>
<dbReference type="SUPFAM" id="SSF46579">
    <property type="entry name" value="Prefoldin"/>
    <property type="match status" value="1"/>
</dbReference>
<dbReference type="PANTHER" id="PTHR21162:SF0">
    <property type="entry name" value="P53 AND DNA DAMAGE-REGULATED PROTEIN 1"/>
    <property type="match status" value="1"/>
</dbReference>
<dbReference type="EMBL" id="LR788899">
    <property type="protein sequence ID" value="CAB3264761.1"/>
    <property type="molecule type" value="mRNA"/>
</dbReference>
<proteinExistence type="evidence at transcript level"/>
<dbReference type="GO" id="GO:0005737">
    <property type="term" value="C:cytoplasm"/>
    <property type="evidence" value="ECO:0007669"/>
    <property type="project" value="UniProtKB-SubCell"/>
</dbReference>
<sequence length="132" mass="14824">MARSVDFVLNYLQELEELAEDVLTDKQTIVDLNKRYNANRMALTAINKKVTAPPGSADKAWVNFGGMFIKVSKESTKAMLAEDQKELENNIKDLRTKLPAKVNKLRDAEGKEELKGFNLAPIDAADMKKLKI</sequence>
<dbReference type="PANTHER" id="PTHR21162">
    <property type="entry name" value="P53 AND DNA DAMAGE-REGULATED PROTEIN"/>
    <property type="match status" value="1"/>
</dbReference>
<evidence type="ECO:0000256" key="2">
    <source>
        <dbReference type="ARBA" id="ARBA00022490"/>
    </source>
</evidence>
<dbReference type="CDD" id="cd22860">
    <property type="entry name" value="PDRG1"/>
    <property type="match status" value="1"/>
</dbReference>
<gene>
    <name evidence="5" type="primary">Pdrg1</name>
</gene>
<evidence type="ECO:0000256" key="3">
    <source>
        <dbReference type="ARBA" id="ARBA00023186"/>
    </source>
</evidence>
<name>A0A6F9DNJ8_9ASCI</name>
<keyword evidence="4" id="KW-0175">Coiled coil</keyword>
<dbReference type="InterPro" id="IPR009053">
    <property type="entry name" value="Prefoldin"/>
</dbReference>
<evidence type="ECO:0000256" key="4">
    <source>
        <dbReference type="SAM" id="Coils"/>
    </source>
</evidence>
<evidence type="ECO:0000313" key="5">
    <source>
        <dbReference type="EMBL" id="CAB3264761.1"/>
    </source>
</evidence>
<evidence type="ECO:0000256" key="1">
    <source>
        <dbReference type="ARBA" id="ARBA00004496"/>
    </source>
</evidence>
<keyword evidence="2" id="KW-0963">Cytoplasm</keyword>
<comment type="subcellular location">
    <subcellularLocation>
        <location evidence="1">Cytoplasm</location>
    </subcellularLocation>
</comment>
<feature type="coiled-coil region" evidence="4">
    <location>
        <begin position="77"/>
        <end position="104"/>
    </location>
</feature>
<accession>A0A6F9DNJ8</accession>